<keyword evidence="1" id="KW-0472">Membrane</keyword>
<feature type="transmembrane region" description="Helical" evidence="1">
    <location>
        <begin position="55"/>
        <end position="79"/>
    </location>
</feature>
<protein>
    <submittedName>
        <fullName evidence="3">Putative tricarboxylic transport membrane protein</fullName>
    </submittedName>
</protein>
<proteinExistence type="predicted"/>
<dbReference type="AlphaFoldDB" id="A0A2T6B1Z7"/>
<feature type="transmembrane region" description="Helical" evidence="1">
    <location>
        <begin position="109"/>
        <end position="132"/>
    </location>
</feature>
<dbReference type="RefSeq" id="WP_108128963.1">
    <property type="nucleotide sequence ID" value="NZ_QBKP01000006.1"/>
</dbReference>
<keyword evidence="1" id="KW-0812">Transmembrane</keyword>
<keyword evidence="4" id="KW-1185">Reference proteome</keyword>
<feature type="transmembrane region" description="Helical" evidence="1">
    <location>
        <begin position="12"/>
        <end position="35"/>
    </location>
</feature>
<organism evidence="3 4">
    <name type="scientific">Gemmobacter caeni</name>
    <dbReference type="NCBI Taxonomy" id="589035"/>
    <lineage>
        <taxon>Bacteria</taxon>
        <taxon>Pseudomonadati</taxon>
        <taxon>Pseudomonadota</taxon>
        <taxon>Alphaproteobacteria</taxon>
        <taxon>Rhodobacterales</taxon>
        <taxon>Paracoccaceae</taxon>
        <taxon>Gemmobacter</taxon>
    </lineage>
</organism>
<dbReference type="PANTHER" id="PTHR35342">
    <property type="entry name" value="TRICARBOXYLIC TRANSPORT PROTEIN"/>
    <property type="match status" value="1"/>
</dbReference>
<feature type="transmembrane region" description="Helical" evidence="1">
    <location>
        <begin position="167"/>
        <end position="185"/>
    </location>
</feature>
<evidence type="ECO:0000256" key="1">
    <source>
        <dbReference type="SAM" id="Phobius"/>
    </source>
</evidence>
<feature type="transmembrane region" description="Helical" evidence="1">
    <location>
        <begin position="408"/>
        <end position="425"/>
    </location>
</feature>
<name>A0A2T6B1Z7_9RHOB</name>
<evidence type="ECO:0000313" key="3">
    <source>
        <dbReference type="EMBL" id="PTX50045.1"/>
    </source>
</evidence>
<dbReference type="OrthoDB" id="9791872at2"/>
<dbReference type="Proteomes" id="UP000244224">
    <property type="component" value="Unassembled WGS sequence"/>
</dbReference>
<feature type="transmembrane region" description="Helical" evidence="1">
    <location>
        <begin position="386"/>
        <end position="402"/>
    </location>
</feature>
<feature type="transmembrane region" description="Helical" evidence="1">
    <location>
        <begin position="144"/>
        <end position="160"/>
    </location>
</feature>
<feature type="domain" description="DUF112" evidence="2">
    <location>
        <begin position="17"/>
        <end position="436"/>
    </location>
</feature>
<evidence type="ECO:0000259" key="2">
    <source>
        <dbReference type="Pfam" id="PF01970"/>
    </source>
</evidence>
<feature type="transmembrane region" description="Helical" evidence="1">
    <location>
        <begin position="197"/>
        <end position="220"/>
    </location>
</feature>
<feature type="transmembrane region" description="Helical" evidence="1">
    <location>
        <begin position="469"/>
        <end position="487"/>
    </location>
</feature>
<accession>A0A2T6B1Z7</accession>
<dbReference type="InterPro" id="IPR002823">
    <property type="entry name" value="DUF112_TM"/>
</dbReference>
<dbReference type="EMBL" id="QBKP01000006">
    <property type="protein sequence ID" value="PTX50045.1"/>
    <property type="molecule type" value="Genomic_DNA"/>
</dbReference>
<keyword evidence="1" id="KW-1133">Transmembrane helix</keyword>
<sequence length="496" mass="52836">MDSVIAGFEHILTIQIILALFLGAICGIAVGAIPGLEPAGAMAILLPFSLQLEPLAGITLLLGCYGGAWYGGAIPAILIKVPGTPVNVLTTYDGYPMTRRGEAHRALSLAYSSSFIGGICSVMALVFLAPYLAGVAASFGPPEYVAIAVLAIASVILAHYNQVGGAVMSLGFGMFLGTVGMESVFSTQRYTFDQGWLLGGVPLVPVVIGLFAMSQGFVLLTSPSRKGPTVNMEYSNRFRGLLEALRYPKVLGRSVGLGLTMGLLPGVGEFGAQFLSYSITKRLSKKPETFGKGAPEGLIASESSISACTSTVMIPLLSLGMPTDPLMAMVLTVFMIHNIVPGPRLFVDHPDFVSGLYASLFLANILILVILLFATKYITKLANFNPRFIGACVMILALIGSYTQNYRVSDALIMIVFAIVGRIMIRNDIPAFPMVIGLVLGPLFEWRFAQSLSLSNGDMMVFFERPISATLIGLAVGALLIFGWTSLRRKRNATPV</sequence>
<feature type="transmembrane region" description="Helical" evidence="1">
    <location>
        <begin position="352"/>
        <end position="374"/>
    </location>
</feature>
<dbReference type="PANTHER" id="PTHR35342:SF5">
    <property type="entry name" value="TRICARBOXYLIC TRANSPORT PROTEIN"/>
    <property type="match status" value="1"/>
</dbReference>
<feature type="transmembrane region" description="Helical" evidence="1">
    <location>
        <begin position="326"/>
        <end position="346"/>
    </location>
</feature>
<feature type="transmembrane region" description="Helical" evidence="1">
    <location>
        <begin position="432"/>
        <end position="449"/>
    </location>
</feature>
<gene>
    <name evidence="3" type="ORF">C8N34_106227</name>
</gene>
<comment type="caution">
    <text evidence="3">The sequence shown here is derived from an EMBL/GenBank/DDBJ whole genome shotgun (WGS) entry which is preliminary data.</text>
</comment>
<dbReference type="Pfam" id="PF01970">
    <property type="entry name" value="TctA"/>
    <property type="match status" value="1"/>
</dbReference>
<evidence type="ECO:0000313" key="4">
    <source>
        <dbReference type="Proteomes" id="UP000244224"/>
    </source>
</evidence>
<reference evidence="3 4" key="1">
    <citation type="submission" date="2018-04" db="EMBL/GenBank/DDBJ databases">
        <title>Genomic Encyclopedia of Archaeal and Bacterial Type Strains, Phase II (KMG-II): from individual species to whole genera.</title>
        <authorList>
            <person name="Goeker M."/>
        </authorList>
    </citation>
    <scope>NUCLEOTIDE SEQUENCE [LARGE SCALE GENOMIC DNA]</scope>
    <source>
        <strain evidence="3 4">DSM 21823</strain>
    </source>
</reference>